<dbReference type="Pfam" id="PF05656">
    <property type="entry name" value="DUF805"/>
    <property type="match status" value="1"/>
</dbReference>
<feature type="transmembrane region" description="Helical" evidence="1">
    <location>
        <begin position="88"/>
        <end position="113"/>
    </location>
</feature>
<gene>
    <name evidence="2" type="ORF">BCL67_1079</name>
</gene>
<keyword evidence="1" id="KW-1133">Transmembrane helix</keyword>
<dbReference type="EMBL" id="PVTY01000007">
    <property type="protein sequence ID" value="PRZ16085.1"/>
    <property type="molecule type" value="Genomic_DNA"/>
</dbReference>
<dbReference type="PANTHER" id="PTHR34980:SF2">
    <property type="entry name" value="INNER MEMBRANE PROTEIN YHAH-RELATED"/>
    <property type="match status" value="1"/>
</dbReference>
<accession>A0A2T0YLD0</accession>
<reference evidence="2 3" key="1">
    <citation type="submission" date="2018-03" db="EMBL/GenBank/DDBJ databases">
        <title>Comparative analysis of microorganisms from saline springs in Andes Mountain Range, Colombia.</title>
        <authorList>
            <person name="Rubin E."/>
        </authorList>
    </citation>
    <scope>NUCLEOTIDE SEQUENCE [LARGE SCALE GENOMIC DNA]</scope>
    <source>
        <strain evidence="2 3">CG 35</strain>
    </source>
</reference>
<evidence type="ECO:0000256" key="1">
    <source>
        <dbReference type="SAM" id="Phobius"/>
    </source>
</evidence>
<dbReference type="GO" id="GO:0005886">
    <property type="term" value="C:plasma membrane"/>
    <property type="evidence" value="ECO:0007669"/>
    <property type="project" value="TreeGrafter"/>
</dbReference>
<feature type="transmembrane region" description="Helical" evidence="1">
    <location>
        <begin position="41"/>
        <end position="67"/>
    </location>
</feature>
<dbReference type="InterPro" id="IPR008523">
    <property type="entry name" value="DUF805"/>
</dbReference>
<comment type="caution">
    <text evidence="2">The sequence shown here is derived from an EMBL/GenBank/DDBJ whole genome shotgun (WGS) entry which is preliminary data.</text>
</comment>
<keyword evidence="1" id="KW-0472">Membrane</keyword>
<keyword evidence="1" id="KW-0812">Transmembrane</keyword>
<proteinExistence type="predicted"/>
<evidence type="ECO:0000313" key="3">
    <source>
        <dbReference type="Proteomes" id="UP000238217"/>
    </source>
</evidence>
<keyword evidence="3" id="KW-1185">Reference proteome</keyword>
<name>A0A2T0YLD0_9MICC</name>
<dbReference type="RefSeq" id="WP_106122713.1">
    <property type="nucleotide sequence ID" value="NZ_PVTY01000007.1"/>
</dbReference>
<dbReference type="AlphaFoldDB" id="A0A2T0YLD0"/>
<protein>
    <submittedName>
        <fullName evidence="2">Uncharacterized membrane protein YhaH (DUF805 family)</fullName>
    </submittedName>
</protein>
<feature type="transmembrane region" description="Helical" evidence="1">
    <location>
        <begin position="133"/>
        <end position="152"/>
    </location>
</feature>
<organism evidence="2 3">
    <name type="scientific">Nesterenkonia sandarakina</name>
    <dbReference type="NCBI Taxonomy" id="272918"/>
    <lineage>
        <taxon>Bacteria</taxon>
        <taxon>Bacillati</taxon>
        <taxon>Actinomycetota</taxon>
        <taxon>Actinomycetes</taxon>
        <taxon>Micrococcales</taxon>
        <taxon>Micrococcaceae</taxon>
        <taxon>Nesterenkonia</taxon>
    </lineage>
</organism>
<evidence type="ECO:0000313" key="2">
    <source>
        <dbReference type="EMBL" id="PRZ16085.1"/>
    </source>
</evidence>
<dbReference type="PANTHER" id="PTHR34980">
    <property type="entry name" value="INNER MEMBRANE PROTEIN-RELATED-RELATED"/>
    <property type="match status" value="1"/>
</dbReference>
<dbReference type="Proteomes" id="UP000238217">
    <property type="component" value="Unassembled WGS sequence"/>
</dbReference>
<sequence>MQLYAGETTWPVGNVYGPDATLSSFFENYIQFRGYSTRSEFWWPFLFLVLVHTAIGMTAIITISTLFAEDIVTDARDLFGVTGFSPSVWLEGFGAIFAAAILGLHLLILALTIPPLLAVTWRRLHDSGLPGSMFFLGFIPVIGWFVVLLLLVRPSAPEKHHPEFGVAWY</sequence>
<dbReference type="OrthoDB" id="9812349at2"/>